<dbReference type="EMBL" id="CM037026">
    <property type="protein sequence ID" value="KAH7659098.1"/>
    <property type="molecule type" value="Genomic_DNA"/>
</dbReference>
<protein>
    <submittedName>
        <fullName evidence="1">Uncharacterized protein</fullName>
    </submittedName>
</protein>
<proteinExistence type="predicted"/>
<accession>A0ACB7UFR0</accession>
<comment type="caution">
    <text evidence="1">The sequence shown here is derived from an EMBL/GenBank/DDBJ whole genome shotgun (WGS) entry which is preliminary data.</text>
</comment>
<gene>
    <name evidence="1" type="ORF">IHE45_16G009500</name>
</gene>
<reference evidence="2" key="1">
    <citation type="journal article" date="2022" name="Nat. Commun.">
        <title>Chromosome evolution and the genetic basis of agronomically important traits in greater yam.</title>
        <authorList>
            <person name="Bredeson J.V."/>
            <person name="Lyons J.B."/>
            <person name="Oniyinde I.O."/>
            <person name="Okereke N.R."/>
            <person name="Kolade O."/>
            <person name="Nnabue I."/>
            <person name="Nwadili C.O."/>
            <person name="Hribova E."/>
            <person name="Parker M."/>
            <person name="Nwogha J."/>
            <person name="Shu S."/>
            <person name="Carlson J."/>
            <person name="Kariba R."/>
            <person name="Muthemba S."/>
            <person name="Knop K."/>
            <person name="Barton G.J."/>
            <person name="Sherwood A.V."/>
            <person name="Lopez-Montes A."/>
            <person name="Asiedu R."/>
            <person name="Jamnadass R."/>
            <person name="Muchugi A."/>
            <person name="Goodstein D."/>
            <person name="Egesi C.N."/>
            <person name="Featherston J."/>
            <person name="Asfaw A."/>
            <person name="Simpson G.G."/>
            <person name="Dolezel J."/>
            <person name="Hendre P.S."/>
            <person name="Van Deynze A."/>
            <person name="Kumar P.L."/>
            <person name="Obidiegwu J.E."/>
            <person name="Bhattacharjee R."/>
            <person name="Rokhsar D.S."/>
        </authorList>
    </citation>
    <scope>NUCLEOTIDE SEQUENCE [LARGE SCALE GENOMIC DNA]</scope>
    <source>
        <strain evidence="2">cv. TDa95/00328</strain>
    </source>
</reference>
<name>A0ACB7UFR0_DIOAL</name>
<organism evidence="1 2">
    <name type="scientific">Dioscorea alata</name>
    <name type="common">Purple yam</name>
    <dbReference type="NCBI Taxonomy" id="55571"/>
    <lineage>
        <taxon>Eukaryota</taxon>
        <taxon>Viridiplantae</taxon>
        <taxon>Streptophyta</taxon>
        <taxon>Embryophyta</taxon>
        <taxon>Tracheophyta</taxon>
        <taxon>Spermatophyta</taxon>
        <taxon>Magnoliopsida</taxon>
        <taxon>Liliopsida</taxon>
        <taxon>Dioscoreales</taxon>
        <taxon>Dioscoreaceae</taxon>
        <taxon>Dioscorea</taxon>
    </lineage>
</organism>
<evidence type="ECO:0000313" key="2">
    <source>
        <dbReference type="Proteomes" id="UP000827976"/>
    </source>
</evidence>
<evidence type="ECO:0000313" key="1">
    <source>
        <dbReference type="EMBL" id="KAH7659098.1"/>
    </source>
</evidence>
<keyword evidence="2" id="KW-1185">Reference proteome</keyword>
<sequence length="206" mass="23907">MVLWEITVATAYFLGLRRTYRLALLIQRRLVGPNHPQIRQFLHRRVRGVFDVAVNVHKTVQQRDIEVGRNLGNWILRHLDRMKPAAEIRSSTCRIPTTTTTTNNNNNNKSSILKRVTSFPLRYQKPIFKTTETETKSRLLFTPISIRPKSFPYLTSVMQQMRTSATNTQQFRLVSSQSTSVPISNTRMSRLGCVFRPDISQWMMLA</sequence>
<dbReference type="Proteomes" id="UP000827976">
    <property type="component" value="Chromosome 16"/>
</dbReference>